<gene>
    <name evidence="1" type="ORF">H4219_004072</name>
</gene>
<protein>
    <submittedName>
        <fullName evidence="1">Uncharacterized protein</fullName>
    </submittedName>
</protein>
<organism evidence="1 2">
    <name type="scientific">Mycoemilia scoparia</name>
    <dbReference type="NCBI Taxonomy" id="417184"/>
    <lineage>
        <taxon>Eukaryota</taxon>
        <taxon>Fungi</taxon>
        <taxon>Fungi incertae sedis</taxon>
        <taxon>Zoopagomycota</taxon>
        <taxon>Kickxellomycotina</taxon>
        <taxon>Kickxellomycetes</taxon>
        <taxon>Kickxellales</taxon>
        <taxon>Kickxellaceae</taxon>
        <taxon>Mycoemilia</taxon>
    </lineage>
</organism>
<comment type="caution">
    <text evidence="1">The sequence shown here is derived from an EMBL/GenBank/DDBJ whole genome shotgun (WGS) entry which is preliminary data.</text>
</comment>
<sequence length="255" mass="27502">MATPFPNILAETSLTALQSAASGSNDALVVVYSKLDTLRNHSQIFPAEIGISSVVEGHFAINKEFGTEPAVVHALGAPGQRLVLAPTEGSGLDDDTDDVRKIRDAVKGGISKAIKAGSRNPVLYLPEQPPNDSEDGNGTYISAEADYSHWVEVALLSALNTSYVTLVVREFNDAKNPSTSANLNEKLDSITLVVPGVSDRTLADIVSRTEALEKGRRLCQGMCLFSNNLLTSFYDRGRFVLLMWLVSCYPQNITT</sequence>
<keyword evidence="2" id="KW-1185">Reference proteome</keyword>
<accession>A0A9W7ZYN1</accession>
<name>A0A9W7ZYN1_9FUNG</name>
<dbReference type="EMBL" id="JANBPU010000124">
    <property type="protein sequence ID" value="KAJ1915912.1"/>
    <property type="molecule type" value="Genomic_DNA"/>
</dbReference>
<proteinExistence type="predicted"/>
<reference evidence="1" key="1">
    <citation type="submission" date="2022-07" db="EMBL/GenBank/DDBJ databases">
        <title>Phylogenomic reconstructions and comparative analyses of Kickxellomycotina fungi.</title>
        <authorList>
            <person name="Reynolds N.K."/>
            <person name="Stajich J.E."/>
            <person name="Barry K."/>
            <person name="Grigoriev I.V."/>
            <person name="Crous P."/>
            <person name="Smith M.E."/>
        </authorList>
    </citation>
    <scope>NUCLEOTIDE SEQUENCE</scope>
    <source>
        <strain evidence="1">NBRC 100468</strain>
    </source>
</reference>
<dbReference type="Proteomes" id="UP001150538">
    <property type="component" value="Unassembled WGS sequence"/>
</dbReference>
<evidence type="ECO:0000313" key="1">
    <source>
        <dbReference type="EMBL" id="KAJ1915912.1"/>
    </source>
</evidence>
<dbReference type="AlphaFoldDB" id="A0A9W7ZYN1"/>
<dbReference type="OrthoDB" id="412814at2759"/>
<evidence type="ECO:0000313" key="2">
    <source>
        <dbReference type="Proteomes" id="UP001150538"/>
    </source>
</evidence>